<accession>A0A448XBP6</accession>
<dbReference type="AlphaFoldDB" id="A0A448XBP6"/>
<dbReference type="EMBL" id="CAAALY010244822">
    <property type="protein sequence ID" value="VEL32890.1"/>
    <property type="molecule type" value="Genomic_DNA"/>
</dbReference>
<evidence type="ECO:0000313" key="2">
    <source>
        <dbReference type="EMBL" id="VEL32890.1"/>
    </source>
</evidence>
<comment type="caution">
    <text evidence="2">The sequence shown here is derived from an EMBL/GenBank/DDBJ whole genome shotgun (WGS) entry which is preliminary data.</text>
</comment>
<evidence type="ECO:0000313" key="3">
    <source>
        <dbReference type="Proteomes" id="UP000784294"/>
    </source>
</evidence>
<name>A0A448XBP6_9PLAT</name>
<evidence type="ECO:0000256" key="1">
    <source>
        <dbReference type="SAM" id="MobiDB-lite"/>
    </source>
</evidence>
<proteinExistence type="predicted"/>
<reference evidence="2" key="1">
    <citation type="submission" date="2018-11" db="EMBL/GenBank/DDBJ databases">
        <authorList>
            <consortium name="Pathogen Informatics"/>
        </authorList>
    </citation>
    <scope>NUCLEOTIDE SEQUENCE</scope>
</reference>
<gene>
    <name evidence="2" type="ORF">PXEA_LOCUS26330</name>
</gene>
<keyword evidence="3" id="KW-1185">Reference proteome</keyword>
<sequence length="83" mass="9292">MVRPGFRCGGVGHMTGTWSFKVHSSTQPPRYRNAHNLPHSAKRRENKVDFVHAAACAISAIKERTQIGRLPKVNSEGQNEPHF</sequence>
<organism evidence="2 3">
    <name type="scientific">Protopolystoma xenopodis</name>
    <dbReference type="NCBI Taxonomy" id="117903"/>
    <lineage>
        <taxon>Eukaryota</taxon>
        <taxon>Metazoa</taxon>
        <taxon>Spiralia</taxon>
        <taxon>Lophotrochozoa</taxon>
        <taxon>Platyhelminthes</taxon>
        <taxon>Monogenea</taxon>
        <taxon>Polyopisthocotylea</taxon>
        <taxon>Polystomatidea</taxon>
        <taxon>Polystomatidae</taxon>
        <taxon>Protopolystoma</taxon>
    </lineage>
</organism>
<protein>
    <submittedName>
        <fullName evidence="2">Uncharacterized protein</fullName>
    </submittedName>
</protein>
<dbReference type="Proteomes" id="UP000784294">
    <property type="component" value="Unassembled WGS sequence"/>
</dbReference>
<feature type="region of interest" description="Disordered" evidence="1">
    <location>
        <begin position="23"/>
        <end position="43"/>
    </location>
</feature>